<organism evidence="5 6">
    <name type="scientific">Pseudovirgaria hyperparasitica</name>
    <dbReference type="NCBI Taxonomy" id="470096"/>
    <lineage>
        <taxon>Eukaryota</taxon>
        <taxon>Fungi</taxon>
        <taxon>Dikarya</taxon>
        <taxon>Ascomycota</taxon>
        <taxon>Pezizomycotina</taxon>
        <taxon>Dothideomycetes</taxon>
        <taxon>Dothideomycetes incertae sedis</taxon>
        <taxon>Acrospermales</taxon>
        <taxon>Acrospermaceae</taxon>
        <taxon>Pseudovirgaria</taxon>
    </lineage>
</organism>
<feature type="signal peptide" evidence="4">
    <location>
        <begin position="1"/>
        <end position="23"/>
    </location>
</feature>
<keyword evidence="4" id="KW-0732">Signal</keyword>
<protein>
    <submittedName>
        <fullName evidence="5">HCP-like protein</fullName>
    </submittedName>
</protein>
<feature type="chain" id="PRO_5025426118" evidence="4">
    <location>
        <begin position="24"/>
        <end position="878"/>
    </location>
</feature>
<dbReference type="Proteomes" id="UP000799437">
    <property type="component" value="Unassembled WGS sequence"/>
</dbReference>
<dbReference type="InterPro" id="IPR006597">
    <property type="entry name" value="Sel1-like"/>
</dbReference>
<keyword evidence="3" id="KW-0472">Membrane</keyword>
<dbReference type="Pfam" id="PF08238">
    <property type="entry name" value="Sel1"/>
    <property type="match status" value="10"/>
</dbReference>
<gene>
    <name evidence="5" type="ORF">EJ05DRAFT_537947</name>
</gene>
<evidence type="ECO:0000256" key="2">
    <source>
        <dbReference type="SAM" id="MobiDB-lite"/>
    </source>
</evidence>
<dbReference type="PANTHER" id="PTHR11102">
    <property type="entry name" value="SEL-1-LIKE PROTEIN"/>
    <property type="match status" value="1"/>
</dbReference>
<name>A0A6A6W9B7_9PEZI</name>
<feature type="compositionally biased region" description="Gly residues" evidence="2">
    <location>
        <begin position="822"/>
        <end position="849"/>
    </location>
</feature>
<feature type="region of interest" description="Disordered" evidence="2">
    <location>
        <begin position="28"/>
        <end position="56"/>
    </location>
</feature>
<proteinExistence type="inferred from homology"/>
<dbReference type="GO" id="GO:0005789">
    <property type="term" value="C:endoplasmic reticulum membrane"/>
    <property type="evidence" value="ECO:0007669"/>
    <property type="project" value="TreeGrafter"/>
</dbReference>
<dbReference type="GO" id="GO:0036503">
    <property type="term" value="P:ERAD pathway"/>
    <property type="evidence" value="ECO:0007669"/>
    <property type="project" value="TreeGrafter"/>
</dbReference>
<dbReference type="AlphaFoldDB" id="A0A6A6W9B7"/>
<feature type="region of interest" description="Disordered" evidence="2">
    <location>
        <begin position="801"/>
        <end position="878"/>
    </location>
</feature>
<keyword evidence="3" id="KW-0812">Transmembrane</keyword>
<dbReference type="InterPro" id="IPR011990">
    <property type="entry name" value="TPR-like_helical_dom_sf"/>
</dbReference>
<dbReference type="PANTHER" id="PTHR11102:SF147">
    <property type="entry name" value="SEL1L ADAPTOR SUBUNIT OF ERAD E3 UBIQUITIN LIGASE"/>
    <property type="match status" value="1"/>
</dbReference>
<reference evidence="5" key="1">
    <citation type="journal article" date="2020" name="Stud. Mycol.">
        <title>101 Dothideomycetes genomes: a test case for predicting lifestyles and emergence of pathogens.</title>
        <authorList>
            <person name="Haridas S."/>
            <person name="Albert R."/>
            <person name="Binder M."/>
            <person name="Bloem J."/>
            <person name="Labutti K."/>
            <person name="Salamov A."/>
            <person name="Andreopoulos B."/>
            <person name="Baker S."/>
            <person name="Barry K."/>
            <person name="Bills G."/>
            <person name="Bluhm B."/>
            <person name="Cannon C."/>
            <person name="Castanera R."/>
            <person name="Culley D."/>
            <person name="Daum C."/>
            <person name="Ezra D."/>
            <person name="Gonzalez J."/>
            <person name="Henrissat B."/>
            <person name="Kuo A."/>
            <person name="Liang C."/>
            <person name="Lipzen A."/>
            <person name="Lutzoni F."/>
            <person name="Magnuson J."/>
            <person name="Mondo S."/>
            <person name="Nolan M."/>
            <person name="Ohm R."/>
            <person name="Pangilinan J."/>
            <person name="Park H.-J."/>
            <person name="Ramirez L."/>
            <person name="Alfaro M."/>
            <person name="Sun H."/>
            <person name="Tritt A."/>
            <person name="Yoshinaga Y."/>
            <person name="Zwiers L.-H."/>
            <person name="Turgeon B."/>
            <person name="Goodwin S."/>
            <person name="Spatafora J."/>
            <person name="Crous P."/>
            <person name="Grigoriev I."/>
        </authorList>
    </citation>
    <scope>NUCLEOTIDE SEQUENCE</scope>
    <source>
        <strain evidence="5">CBS 121739</strain>
    </source>
</reference>
<feature type="compositionally biased region" description="Polar residues" evidence="2">
    <location>
        <begin position="33"/>
        <end position="56"/>
    </location>
</feature>
<dbReference type="GeneID" id="54490471"/>
<dbReference type="Gene3D" id="1.25.40.10">
    <property type="entry name" value="Tetratricopeptide repeat domain"/>
    <property type="match status" value="3"/>
</dbReference>
<comment type="similarity">
    <text evidence="1">Belongs to the sel-1 family.</text>
</comment>
<dbReference type="RefSeq" id="XP_033601065.1">
    <property type="nucleotide sequence ID" value="XM_033749417.1"/>
</dbReference>
<evidence type="ECO:0000313" key="5">
    <source>
        <dbReference type="EMBL" id="KAF2758614.1"/>
    </source>
</evidence>
<evidence type="ECO:0000256" key="4">
    <source>
        <dbReference type="SAM" id="SignalP"/>
    </source>
</evidence>
<sequence length="878" mass="97464">MKLQPRRLLPLFLVILFSSLIYAQQHADDTRRSQQPLGNLKSTSRNLDPDMQTTQESEIYPGAPAFAEATDILRKIKSSAKKPSNSPRLSGPIDLTWHYAKQLFVFLFMNTPPGQDGVTSQPQKKLSRPLTNAVKLLEKSAEMKNPDAIFLLAEMNFHGNYSYPRNYTEAFRRYQELAFEYENSTAQHMLGFIYATGIGGAVKSDQARALLYHTFAAEGGDIRSEMTVAFRHHSGISTPRNCDTAVYYYQKVADKAIEYLRSGPPGGHVLYKDSFRIADEEGGVYGEGASVSSSGPNARQGGPNSDAYAALEDVLDYIELMHKTGDARATFNLAKTYYDGARGLKPDYRMAKQYFYSVARLLWQKDGKLVGDVSPQAEKLASKAAGYIGRMYMRGEGVEQRFDIAQTWFKRGVSNGDALSQYHMGLMYLHGWEVPQDAVKAAEYFLPAADQDLASAQVKLGALFLDQGDVVTASKYFELAARNGHIEAFYYLGDLSLQGVGRDKNCGMAAVYYKIVAEKAESIHSSFEEANEAYEVGDLQTALVGYMMAAEQGFESAQANVAYLLDRAQHCRSWEDTLSWAKKKATNLTDDGLALIYWTRSAKQLNIDSMVKMGDYYLGGRGTPLDREKAATCYQTAAETMQCAQAMWNLGWMHENGIGVEQDFHLAKRYYDLALETNPREAYLPVTLALYKLRLRSWWNDITDGRIKSIQNEPETQKEVSFSEWLQNFLDATDAWYDGGDAAYENEVDDWDAPATDGMPGGEGEYYDDLDDGILDTLLIMSVVMALGALVYWRNRRQAQGMEQGGHHQDGHQQQQQQQHAQGGGDHAMNGGGVGGVGGGAGADGGVVGGQQQQQDRGMFPDRDDPNFMDWAAGGIGH</sequence>
<feature type="transmembrane region" description="Helical" evidence="3">
    <location>
        <begin position="773"/>
        <end position="793"/>
    </location>
</feature>
<dbReference type="EMBL" id="ML996571">
    <property type="protein sequence ID" value="KAF2758614.1"/>
    <property type="molecule type" value="Genomic_DNA"/>
</dbReference>
<evidence type="ECO:0000256" key="1">
    <source>
        <dbReference type="ARBA" id="ARBA00038101"/>
    </source>
</evidence>
<keyword evidence="3" id="KW-1133">Transmembrane helix</keyword>
<dbReference type="OrthoDB" id="27934at2759"/>
<dbReference type="SMART" id="SM00671">
    <property type="entry name" value="SEL1"/>
    <property type="match status" value="10"/>
</dbReference>
<dbReference type="InterPro" id="IPR050767">
    <property type="entry name" value="Sel1_AlgK"/>
</dbReference>
<evidence type="ECO:0000256" key="3">
    <source>
        <dbReference type="SAM" id="Phobius"/>
    </source>
</evidence>
<feature type="compositionally biased region" description="Low complexity" evidence="2">
    <location>
        <begin position="812"/>
        <end position="821"/>
    </location>
</feature>
<dbReference type="SUPFAM" id="SSF81901">
    <property type="entry name" value="HCP-like"/>
    <property type="match status" value="3"/>
</dbReference>
<accession>A0A6A6W9B7</accession>
<evidence type="ECO:0000313" key="6">
    <source>
        <dbReference type="Proteomes" id="UP000799437"/>
    </source>
</evidence>
<keyword evidence="6" id="KW-1185">Reference proteome</keyword>